<dbReference type="EMBL" id="LUKD01000008">
    <property type="protein sequence ID" value="KYG62746.1"/>
    <property type="molecule type" value="Genomic_DNA"/>
</dbReference>
<dbReference type="PROSITE" id="PS51186">
    <property type="entry name" value="GNAT"/>
    <property type="match status" value="1"/>
</dbReference>
<dbReference type="InterPro" id="IPR051908">
    <property type="entry name" value="Ribosomal_N-acetyltransferase"/>
</dbReference>
<dbReference type="GO" id="GO:0005737">
    <property type="term" value="C:cytoplasm"/>
    <property type="evidence" value="ECO:0007669"/>
    <property type="project" value="TreeGrafter"/>
</dbReference>
<dbReference type="Proteomes" id="UP000075799">
    <property type="component" value="Unassembled WGS sequence"/>
</dbReference>
<dbReference type="GO" id="GO:0008999">
    <property type="term" value="F:protein-N-terminal-alanine acetyltransferase activity"/>
    <property type="evidence" value="ECO:0007669"/>
    <property type="project" value="TreeGrafter"/>
</dbReference>
<dbReference type="Pfam" id="PF13302">
    <property type="entry name" value="Acetyltransf_3"/>
    <property type="match status" value="1"/>
</dbReference>
<gene>
    <name evidence="2" type="ORF">AZI87_15805</name>
</gene>
<evidence type="ECO:0000313" key="3">
    <source>
        <dbReference type="Proteomes" id="UP000075799"/>
    </source>
</evidence>
<dbReference type="InterPro" id="IPR000182">
    <property type="entry name" value="GNAT_dom"/>
</dbReference>
<dbReference type="Gene3D" id="3.40.630.30">
    <property type="match status" value="1"/>
</dbReference>
<protein>
    <submittedName>
        <fullName evidence="2">Ribosomal protein acetyltransferase</fullName>
    </submittedName>
</protein>
<keyword evidence="2" id="KW-0687">Ribonucleoprotein</keyword>
<dbReference type="AlphaFoldDB" id="A0A161PQ37"/>
<feature type="domain" description="N-acetyltransferase" evidence="1">
    <location>
        <begin position="27"/>
        <end position="182"/>
    </location>
</feature>
<dbReference type="InterPro" id="IPR016181">
    <property type="entry name" value="Acyl_CoA_acyltransferase"/>
</dbReference>
<dbReference type="GO" id="GO:1990189">
    <property type="term" value="F:protein N-terminal-serine acetyltransferase activity"/>
    <property type="evidence" value="ECO:0007669"/>
    <property type="project" value="TreeGrafter"/>
</dbReference>
<keyword evidence="2" id="KW-0808">Transferase</keyword>
<evidence type="ECO:0000313" key="2">
    <source>
        <dbReference type="EMBL" id="KYG62746.1"/>
    </source>
</evidence>
<comment type="caution">
    <text evidence="2">The sequence shown here is derived from an EMBL/GenBank/DDBJ whole genome shotgun (WGS) entry which is preliminary data.</text>
</comment>
<reference evidence="2 3" key="1">
    <citation type="submission" date="2016-03" db="EMBL/GenBank/DDBJ databases">
        <authorList>
            <person name="Ploux O."/>
        </authorList>
    </citation>
    <scope>NUCLEOTIDE SEQUENCE [LARGE SCALE GENOMIC DNA]</scope>
    <source>
        <strain evidence="2 3">EC13</strain>
    </source>
</reference>
<dbReference type="PANTHER" id="PTHR43441">
    <property type="entry name" value="RIBOSOMAL-PROTEIN-SERINE ACETYLTRANSFERASE"/>
    <property type="match status" value="1"/>
</dbReference>
<dbReference type="GO" id="GO:0005840">
    <property type="term" value="C:ribosome"/>
    <property type="evidence" value="ECO:0007669"/>
    <property type="project" value="UniProtKB-KW"/>
</dbReference>
<name>A0A161PQ37_BDEBC</name>
<organism evidence="2 3">
    <name type="scientific">Bdellovibrio bacteriovorus</name>
    <dbReference type="NCBI Taxonomy" id="959"/>
    <lineage>
        <taxon>Bacteria</taxon>
        <taxon>Pseudomonadati</taxon>
        <taxon>Bdellovibrionota</taxon>
        <taxon>Bdellovibrionia</taxon>
        <taxon>Bdellovibrionales</taxon>
        <taxon>Pseudobdellovibrionaceae</taxon>
        <taxon>Bdellovibrio</taxon>
    </lineage>
</organism>
<keyword evidence="2" id="KW-0689">Ribosomal protein</keyword>
<accession>A0A161PQ37</accession>
<sequence>MTPHHLPETIAASRVTLKKHRIELATEMFRRVDEDRERLGKFLPWVAWTKGIHDEREYIEMTHKQWADFKMFDYGVFLNDGDIYLGNVGVHTIAWEHNRCELGYWIVGGYEGQGYISEAVRALENVLFDEGFFRIEIRCSGANARSASVALRCGYMLEGRLRKHCIENGQRRDTLIYAKLKNGN</sequence>
<dbReference type="RefSeq" id="WP_063209055.1">
    <property type="nucleotide sequence ID" value="NZ_LUKD01000008.1"/>
</dbReference>
<proteinExistence type="predicted"/>
<dbReference type="PANTHER" id="PTHR43441:SF2">
    <property type="entry name" value="FAMILY ACETYLTRANSFERASE, PUTATIVE (AFU_ORTHOLOGUE AFUA_7G00850)-RELATED"/>
    <property type="match status" value="1"/>
</dbReference>
<dbReference type="SUPFAM" id="SSF55729">
    <property type="entry name" value="Acyl-CoA N-acyltransferases (Nat)"/>
    <property type="match status" value="1"/>
</dbReference>
<evidence type="ECO:0000259" key="1">
    <source>
        <dbReference type="PROSITE" id="PS51186"/>
    </source>
</evidence>